<reference evidence="1 2" key="1">
    <citation type="journal article" date="2012" name="Eukaryot. Cell">
        <title>Genome sequence of the fungus Glarea lozoyensis: the first genome sequence of a species from the Helotiaceae family.</title>
        <authorList>
            <person name="Youssar L."/>
            <person name="Gruening B.A."/>
            <person name="Erxleben A."/>
            <person name="Guenther S."/>
            <person name="Huettel W."/>
        </authorList>
    </citation>
    <scope>NUCLEOTIDE SEQUENCE [LARGE SCALE GENOMIC DNA]</scope>
    <source>
        <strain evidence="2">ATCC 74030 / MF5533</strain>
    </source>
</reference>
<dbReference type="EMBL" id="AGUE01000231">
    <property type="protein sequence ID" value="EHK96625.1"/>
    <property type="molecule type" value="Genomic_DNA"/>
</dbReference>
<dbReference type="HOGENOM" id="CLU_2133755_0_0_1"/>
<evidence type="ECO:0000313" key="2">
    <source>
        <dbReference type="Proteomes" id="UP000005446"/>
    </source>
</evidence>
<accession>H0EXY2</accession>
<dbReference type="Proteomes" id="UP000005446">
    <property type="component" value="Unassembled WGS sequence"/>
</dbReference>
<dbReference type="InParanoid" id="H0EXY2"/>
<gene>
    <name evidence="1" type="ORF">M7I_7675</name>
</gene>
<evidence type="ECO:0000313" key="1">
    <source>
        <dbReference type="EMBL" id="EHK96625.1"/>
    </source>
</evidence>
<organism evidence="1 2">
    <name type="scientific">Glarea lozoyensis (strain ATCC 74030 / MF5533)</name>
    <dbReference type="NCBI Taxonomy" id="1104152"/>
    <lineage>
        <taxon>Eukaryota</taxon>
        <taxon>Fungi</taxon>
        <taxon>Dikarya</taxon>
        <taxon>Ascomycota</taxon>
        <taxon>Pezizomycotina</taxon>
        <taxon>Leotiomycetes</taxon>
        <taxon>Helotiales</taxon>
        <taxon>Helotiaceae</taxon>
        <taxon>Glarea</taxon>
    </lineage>
</organism>
<keyword evidence="2" id="KW-1185">Reference proteome</keyword>
<protein>
    <submittedName>
        <fullName evidence="1">Uncharacterized protein</fullName>
    </submittedName>
</protein>
<proteinExistence type="predicted"/>
<dbReference type="AlphaFoldDB" id="H0EXY2"/>
<name>H0EXY2_GLAL7</name>
<sequence length="113" mass="12802">MHAYGAIFMVRNGCFTPCFQNGYSLCTKRRTIRCIDASSRSLKLHVEGPGQLKVISTTRHPAAPKIANVSLIDTLDNDTLQAFDSPEKVVICRNQTYNKICQPFHHSPRRLRQ</sequence>
<comment type="caution">
    <text evidence="1">The sequence shown here is derived from an EMBL/GenBank/DDBJ whole genome shotgun (WGS) entry which is preliminary data.</text>
</comment>